<keyword evidence="5" id="KW-0560">Oxidoreductase</keyword>
<sequence length="187" mass="21325">MNVAEAIEKRRSFRSLLKVEITQELIKDLAGAASLAPSCFNKQPQRFVFVYDEPYLSNLKQSLSKGNEWAYNASMIITVLSKETDDCILGDRKYFLFDTGMSVAFLMLKAQELGYVAHPIAGYDPLKVRNVINSPQDLQIIALIIFGKHNKEINPLLSEKQKQDELQRPPRKAFEEFACLNTYCLKD</sequence>
<dbReference type="SUPFAM" id="SSF55469">
    <property type="entry name" value="FMN-dependent nitroreductase-like"/>
    <property type="match status" value="1"/>
</dbReference>
<keyword evidence="3" id="KW-0285">Flavoprotein</keyword>
<accession>A0A1G6MJZ4</accession>
<dbReference type="EMBL" id="FMYU01000006">
    <property type="protein sequence ID" value="SDC55852.1"/>
    <property type="molecule type" value="Genomic_DNA"/>
</dbReference>
<proteinExistence type="inferred from homology"/>
<dbReference type="Proteomes" id="UP000199411">
    <property type="component" value="Unassembled WGS sequence"/>
</dbReference>
<protein>
    <submittedName>
        <fullName evidence="7">Nitroreductase</fullName>
    </submittedName>
</protein>
<evidence type="ECO:0000256" key="1">
    <source>
        <dbReference type="ARBA" id="ARBA00001917"/>
    </source>
</evidence>
<evidence type="ECO:0000256" key="4">
    <source>
        <dbReference type="ARBA" id="ARBA00022643"/>
    </source>
</evidence>
<evidence type="ECO:0000313" key="8">
    <source>
        <dbReference type="Proteomes" id="UP000199411"/>
    </source>
</evidence>
<dbReference type="CDD" id="cd02138">
    <property type="entry name" value="TdsD-like"/>
    <property type="match status" value="1"/>
</dbReference>
<dbReference type="PANTHER" id="PTHR43673:SF2">
    <property type="entry name" value="NITROREDUCTASE"/>
    <property type="match status" value="1"/>
</dbReference>
<keyword evidence="8" id="KW-1185">Reference proteome</keyword>
<comment type="similarity">
    <text evidence="2">Belongs to the nitroreductase family.</text>
</comment>
<dbReference type="Pfam" id="PF00881">
    <property type="entry name" value="Nitroreductase"/>
    <property type="match status" value="2"/>
</dbReference>
<dbReference type="RefSeq" id="WP_092128649.1">
    <property type="nucleotide sequence ID" value="NZ_FMYU01000006.1"/>
</dbReference>
<name>A0A1G6MJZ4_9BACT</name>
<dbReference type="OrthoDB" id="9802510at2"/>
<evidence type="ECO:0000259" key="6">
    <source>
        <dbReference type="Pfam" id="PF00881"/>
    </source>
</evidence>
<evidence type="ECO:0000256" key="5">
    <source>
        <dbReference type="ARBA" id="ARBA00023002"/>
    </source>
</evidence>
<feature type="domain" description="Nitroreductase" evidence="6">
    <location>
        <begin position="65"/>
        <end position="148"/>
    </location>
</feature>
<gene>
    <name evidence="7" type="ORF">SAMN05660835_01017</name>
</gene>
<comment type="cofactor">
    <cofactor evidence="1">
        <name>FMN</name>
        <dbReference type="ChEBI" id="CHEBI:58210"/>
    </cofactor>
</comment>
<dbReference type="PANTHER" id="PTHR43673">
    <property type="entry name" value="NAD(P)H NITROREDUCTASE YDGI-RELATED"/>
    <property type="match status" value="1"/>
</dbReference>
<dbReference type="InterPro" id="IPR000415">
    <property type="entry name" value="Nitroreductase-like"/>
</dbReference>
<reference evidence="8" key="1">
    <citation type="submission" date="2016-10" db="EMBL/GenBank/DDBJ databases">
        <authorList>
            <person name="Varghese N."/>
            <person name="Submissions S."/>
        </authorList>
    </citation>
    <scope>NUCLEOTIDE SEQUENCE [LARGE SCALE GENOMIC DNA]</scope>
    <source>
        <strain evidence="8">DSM 8415</strain>
    </source>
</reference>
<evidence type="ECO:0000313" key="7">
    <source>
        <dbReference type="EMBL" id="SDC55852.1"/>
    </source>
</evidence>
<feature type="domain" description="Nitroreductase" evidence="6">
    <location>
        <begin position="7"/>
        <end position="53"/>
    </location>
</feature>
<dbReference type="GO" id="GO:0016491">
    <property type="term" value="F:oxidoreductase activity"/>
    <property type="evidence" value="ECO:0007669"/>
    <property type="project" value="UniProtKB-KW"/>
</dbReference>
<evidence type="ECO:0000256" key="2">
    <source>
        <dbReference type="ARBA" id="ARBA00007118"/>
    </source>
</evidence>
<dbReference type="AlphaFoldDB" id="A0A1G6MJZ4"/>
<keyword evidence="4" id="KW-0288">FMN</keyword>
<evidence type="ECO:0000256" key="3">
    <source>
        <dbReference type="ARBA" id="ARBA00022630"/>
    </source>
</evidence>
<dbReference type="Gene3D" id="3.40.109.10">
    <property type="entry name" value="NADH Oxidase"/>
    <property type="match status" value="1"/>
</dbReference>
<organism evidence="7 8">
    <name type="scientific">Desulfurella multipotens</name>
    <dbReference type="NCBI Taxonomy" id="79269"/>
    <lineage>
        <taxon>Bacteria</taxon>
        <taxon>Pseudomonadati</taxon>
        <taxon>Campylobacterota</taxon>
        <taxon>Desulfurellia</taxon>
        <taxon>Desulfurellales</taxon>
        <taxon>Desulfurellaceae</taxon>
        <taxon>Desulfurella</taxon>
    </lineage>
</organism>
<dbReference type="InterPro" id="IPR029479">
    <property type="entry name" value="Nitroreductase"/>
</dbReference>